<gene>
    <name evidence="1" type="ordered locus">AS9A_0809</name>
</gene>
<dbReference type="RefSeq" id="WP_013805610.1">
    <property type="nucleotide sequence ID" value="NC_015564.1"/>
</dbReference>
<keyword evidence="2" id="KW-1185">Reference proteome</keyword>
<protein>
    <submittedName>
        <fullName evidence="1">Uncharacterized protein</fullName>
    </submittedName>
</protein>
<dbReference type="AlphaFoldDB" id="F6EM55"/>
<dbReference type="KEGG" id="asd:AS9A_0809"/>
<dbReference type="Proteomes" id="UP000009235">
    <property type="component" value="Chromosome"/>
</dbReference>
<dbReference type="HOGENOM" id="CLU_2802976_0_0_11"/>
<evidence type="ECO:0000313" key="2">
    <source>
        <dbReference type="Proteomes" id="UP000009235"/>
    </source>
</evidence>
<sequence>MDFAEIAAALADVGAFLSGIGDFTSGSADLTGGFVGEWNEDYTERFLTEGYGFIGSVDFFSTNGSIS</sequence>
<accession>F6EM55</accession>
<dbReference type="STRING" id="443218.AS9A_0809"/>
<dbReference type="EMBL" id="CP002786">
    <property type="protein sequence ID" value="AEF39261.1"/>
    <property type="molecule type" value="Genomic_DNA"/>
</dbReference>
<organism evidence="1 2">
    <name type="scientific">Hoyosella subflava (strain DSM 45089 / JCM 17490 / NBRC 109087 / DQS3-9A1)</name>
    <name type="common">Amycolicicoccus subflavus</name>
    <dbReference type="NCBI Taxonomy" id="443218"/>
    <lineage>
        <taxon>Bacteria</taxon>
        <taxon>Bacillati</taxon>
        <taxon>Actinomycetota</taxon>
        <taxon>Actinomycetes</taxon>
        <taxon>Mycobacteriales</taxon>
        <taxon>Hoyosellaceae</taxon>
        <taxon>Hoyosella</taxon>
    </lineage>
</organism>
<name>F6EM55_HOYSD</name>
<evidence type="ECO:0000313" key="1">
    <source>
        <dbReference type="EMBL" id="AEF39261.1"/>
    </source>
</evidence>
<reference evidence="1 2" key="1">
    <citation type="journal article" date="2011" name="J. Bacteriol.">
        <title>Complete genome sequence of Amycolicicoccus subflavus DQS3-9A1T, an actinomycete isolated from crude oil-polluted soil.</title>
        <authorList>
            <person name="Cai M."/>
            <person name="Chen W.M."/>
            <person name="Nie Y."/>
            <person name="Chi C.Q."/>
            <person name="Wang Y.N."/>
            <person name="Tang Y.Q."/>
            <person name="Li G.Y."/>
            <person name="Wu X.L."/>
        </authorList>
    </citation>
    <scope>NUCLEOTIDE SEQUENCE [LARGE SCALE GENOMIC DNA]</scope>
    <source>
        <strain evidence="2">DSM 45089 / DQS3-9A1</strain>
    </source>
</reference>
<proteinExistence type="predicted"/>